<feature type="domain" description="Activator of Hsp90 ATPase homologue 1/2-like C-terminal" evidence="2">
    <location>
        <begin position="18"/>
        <end position="155"/>
    </location>
</feature>
<accession>A0A0L8BIF6</accession>
<gene>
    <name evidence="3" type="ORF">AC244_26745</name>
</gene>
<name>A0A0L8BIF6_ENSAD</name>
<evidence type="ECO:0000313" key="4">
    <source>
        <dbReference type="Proteomes" id="UP000037425"/>
    </source>
</evidence>
<dbReference type="Proteomes" id="UP000037425">
    <property type="component" value="Unassembled WGS sequence"/>
</dbReference>
<dbReference type="InterPro" id="IPR023393">
    <property type="entry name" value="START-like_dom_sf"/>
</dbReference>
<evidence type="ECO:0000256" key="1">
    <source>
        <dbReference type="ARBA" id="ARBA00006817"/>
    </source>
</evidence>
<dbReference type="Pfam" id="PF08327">
    <property type="entry name" value="AHSA1"/>
    <property type="match status" value="1"/>
</dbReference>
<dbReference type="PATRIC" id="fig|106592.7.peg.4138"/>
<dbReference type="CDD" id="cd08896">
    <property type="entry name" value="SRPBCC_CalC_Aha1-like_3"/>
    <property type="match status" value="1"/>
</dbReference>
<comment type="similarity">
    <text evidence="1">Belongs to the AHA1 family.</text>
</comment>
<dbReference type="Gene3D" id="3.30.530.20">
    <property type="match status" value="1"/>
</dbReference>
<reference evidence="4" key="1">
    <citation type="submission" date="2015-07" db="EMBL/GenBank/DDBJ databases">
        <title>Whole genome sequence of an Ensifer adhaerens strain isolated from a cave pool in the Wind Cave National Park.</title>
        <authorList>
            <person name="Eng W.W.H."/>
            <person name="Gan H.M."/>
            <person name="Barton H.A."/>
            <person name="Savka M.A."/>
        </authorList>
    </citation>
    <scope>NUCLEOTIDE SEQUENCE [LARGE SCALE GENOMIC DNA]</scope>
    <source>
        <strain evidence="4">SD006</strain>
    </source>
</reference>
<sequence length="159" mass="17763">MIRSANPDLDLTISRLIKAPRSVIWNAWTDPASFEQWWVPAPARCKVVEMDLRPGGAFVTRISEGGGAFAPHLDACFLAVDDHERIVFTNSLVAGWRPAENPFMTAVITLKDHPEGTDYAAHVMHKSNADRNMHEEMGFHDGWGTVIEQLARLVEGRTQ</sequence>
<organism evidence="3 4">
    <name type="scientific">Ensifer adhaerens</name>
    <name type="common">Sinorhizobium morelense</name>
    <dbReference type="NCBI Taxonomy" id="106592"/>
    <lineage>
        <taxon>Bacteria</taxon>
        <taxon>Pseudomonadati</taxon>
        <taxon>Pseudomonadota</taxon>
        <taxon>Alphaproteobacteria</taxon>
        <taxon>Hyphomicrobiales</taxon>
        <taxon>Rhizobiaceae</taxon>
        <taxon>Sinorhizobium/Ensifer group</taxon>
        <taxon>Ensifer</taxon>
    </lineage>
</organism>
<dbReference type="OrthoDB" id="9805228at2"/>
<evidence type="ECO:0000259" key="2">
    <source>
        <dbReference type="Pfam" id="PF08327"/>
    </source>
</evidence>
<dbReference type="RefSeq" id="WP_053251847.1">
    <property type="nucleotide sequence ID" value="NZ_LGAP01000026.1"/>
</dbReference>
<dbReference type="AlphaFoldDB" id="A0A0L8BIF6"/>
<comment type="caution">
    <text evidence="3">The sequence shown here is derived from an EMBL/GenBank/DDBJ whole genome shotgun (WGS) entry which is preliminary data.</text>
</comment>
<dbReference type="EMBL" id="LGAP01000026">
    <property type="protein sequence ID" value="KOF14447.1"/>
    <property type="molecule type" value="Genomic_DNA"/>
</dbReference>
<evidence type="ECO:0000313" key="3">
    <source>
        <dbReference type="EMBL" id="KOF14447.1"/>
    </source>
</evidence>
<proteinExistence type="inferred from homology"/>
<dbReference type="SUPFAM" id="SSF55961">
    <property type="entry name" value="Bet v1-like"/>
    <property type="match status" value="1"/>
</dbReference>
<dbReference type="InterPro" id="IPR013538">
    <property type="entry name" value="ASHA1/2-like_C"/>
</dbReference>
<protein>
    <submittedName>
        <fullName evidence="3">Polyketide cyclase</fullName>
    </submittedName>
</protein>